<feature type="chain" id="PRO_5042189871" evidence="1">
    <location>
        <begin position="24"/>
        <end position="258"/>
    </location>
</feature>
<evidence type="ECO:0000313" key="2">
    <source>
        <dbReference type="EMBL" id="MBK1855172.1"/>
    </source>
</evidence>
<name>A0AAE2SD30_9BACT</name>
<comment type="caution">
    <text evidence="2">The sequence shown here is derived from an EMBL/GenBank/DDBJ whole genome shotgun (WGS) entry which is preliminary data.</text>
</comment>
<dbReference type="Proteomes" id="UP000634206">
    <property type="component" value="Unassembled WGS sequence"/>
</dbReference>
<dbReference type="RefSeq" id="WP_309489784.1">
    <property type="nucleotide sequence ID" value="NZ_JAENIG010000005.1"/>
</dbReference>
<evidence type="ECO:0000256" key="1">
    <source>
        <dbReference type="SAM" id="SignalP"/>
    </source>
</evidence>
<sequence>MKKPLFHLLFVSCTIAAVNLATAQDVNTQPNDEAYTGSSRNTMRVIAFREGEVADELGSIFYEHKGKKAQLDIGIGSLSSSMPMPKGEALALYQQIETPVSGSDQKKTSYRHVGSISLVKGAKAIVLLVIPDDLEKKKIRGRSFKDSKSIHPRETARVFNMSSKVVAIRAGKEALKLPVGETGTIKWKAMAFNSVAYQVAMEGKKKNTWEIIQKAECAAHPKMRTFVFISGTLLENRETITSSTFLDPVSDDDAGDTP</sequence>
<dbReference type="AlphaFoldDB" id="A0AAE2SD30"/>
<feature type="signal peptide" evidence="1">
    <location>
        <begin position="1"/>
        <end position="23"/>
    </location>
</feature>
<protein>
    <submittedName>
        <fullName evidence="2">Uncharacterized protein</fullName>
    </submittedName>
</protein>
<organism evidence="2 3">
    <name type="scientific">Oceaniferula flava</name>
    <dbReference type="NCBI Taxonomy" id="2800421"/>
    <lineage>
        <taxon>Bacteria</taxon>
        <taxon>Pseudomonadati</taxon>
        <taxon>Verrucomicrobiota</taxon>
        <taxon>Verrucomicrobiia</taxon>
        <taxon>Verrucomicrobiales</taxon>
        <taxon>Verrucomicrobiaceae</taxon>
        <taxon>Oceaniferula</taxon>
    </lineage>
</organism>
<keyword evidence="1" id="KW-0732">Signal</keyword>
<evidence type="ECO:0000313" key="3">
    <source>
        <dbReference type="Proteomes" id="UP000634206"/>
    </source>
</evidence>
<proteinExistence type="predicted"/>
<accession>A0AAE2SD30</accession>
<keyword evidence="3" id="KW-1185">Reference proteome</keyword>
<dbReference type="EMBL" id="JAENIG010000005">
    <property type="protein sequence ID" value="MBK1855172.1"/>
    <property type="molecule type" value="Genomic_DNA"/>
</dbReference>
<reference evidence="2" key="1">
    <citation type="submission" date="2021-01" db="EMBL/GenBank/DDBJ databases">
        <title>Modified the classification status of verrucomicrobia.</title>
        <authorList>
            <person name="Feng X."/>
        </authorList>
    </citation>
    <scope>NUCLEOTIDE SEQUENCE</scope>
    <source>
        <strain evidence="2">5K15</strain>
    </source>
</reference>
<gene>
    <name evidence="2" type="ORF">JIN83_09400</name>
</gene>